<keyword evidence="2" id="KW-1185">Reference proteome</keyword>
<evidence type="ECO:0000313" key="2">
    <source>
        <dbReference type="Proteomes" id="UP001432027"/>
    </source>
</evidence>
<dbReference type="AlphaFoldDB" id="A0AAV5U9S7"/>
<feature type="non-terminal residue" evidence="1">
    <location>
        <position position="221"/>
    </location>
</feature>
<reference evidence="1" key="1">
    <citation type="submission" date="2023-10" db="EMBL/GenBank/DDBJ databases">
        <title>Genome assembly of Pristionchus species.</title>
        <authorList>
            <person name="Yoshida K."/>
            <person name="Sommer R.J."/>
        </authorList>
    </citation>
    <scope>NUCLEOTIDE SEQUENCE</scope>
    <source>
        <strain evidence="1">RS0144</strain>
    </source>
</reference>
<gene>
    <name evidence="1" type="ORF">PENTCL1PPCAC_25721</name>
</gene>
<dbReference type="Proteomes" id="UP001432027">
    <property type="component" value="Unassembled WGS sequence"/>
</dbReference>
<sequence>YISDSSCWKPAWTSLSMRRVALAGKLTSALFSVPVLDIITELEDQTDFVKNFIMESDGSSDDVVADNLESFVQSFCQYFDLNKMALRDFPFLHLLCQSIFKCREISVEDLSKNTDVEDLLYISDNKTPHKKKTEIIYKSLTLAFVLKQAECYFSKTFQPQLSLKYKELSEYYQTIATMWLENSRATSIIKAKDALLPSGDKPAWCTIGIHEIAYIGKFTVR</sequence>
<name>A0AAV5U9S7_9BILA</name>
<evidence type="ECO:0000313" key="1">
    <source>
        <dbReference type="EMBL" id="GMT03547.1"/>
    </source>
</evidence>
<organism evidence="1 2">
    <name type="scientific">Pristionchus entomophagus</name>
    <dbReference type="NCBI Taxonomy" id="358040"/>
    <lineage>
        <taxon>Eukaryota</taxon>
        <taxon>Metazoa</taxon>
        <taxon>Ecdysozoa</taxon>
        <taxon>Nematoda</taxon>
        <taxon>Chromadorea</taxon>
        <taxon>Rhabditida</taxon>
        <taxon>Rhabditina</taxon>
        <taxon>Diplogasteromorpha</taxon>
        <taxon>Diplogasteroidea</taxon>
        <taxon>Neodiplogasteridae</taxon>
        <taxon>Pristionchus</taxon>
    </lineage>
</organism>
<protein>
    <submittedName>
        <fullName evidence="1">Uncharacterized protein</fullName>
    </submittedName>
</protein>
<dbReference type="EMBL" id="BTSX01000006">
    <property type="protein sequence ID" value="GMT03547.1"/>
    <property type="molecule type" value="Genomic_DNA"/>
</dbReference>
<proteinExistence type="predicted"/>
<feature type="non-terminal residue" evidence="1">
    <location>
        <position position="1"/>
    </location>
</feature>
<accession>A0AAV5U9S7</accession>
<comment type="caution">
    <text evidence="1">The sequence shown here is derived from an EMBL/GenBank/DDBJ whole genome shotgun (WGS) entry which is preliminary data.</text>
</comment>